<evidence type="ECO:0000256" key="1">
    <source>
        <dbReference type="ARBA" id="ARBA00022679"/>
    </source>
</evidence>
<comment type="caution">
    <text evidence="4">The sequence shown here is derived from an EMBL/GenBank/DDBJ whole genome shotgun (WGS) entry which is preliminary data.</text>
</comment>
<gene>
    <name evidence="4" type="ORF">GQE98_00585</name>
</gene>
<dbReference type="PANTHER" id="PTHR43877">
    <property type="entry name" value="AMINOALKYLPHOSPHONATE N-ACETYLTRANSFERASE-RELATED-RELATED"/>
    <property type="match status" value="1"/>
</dbReference>
<name>A0A6L8W3X3_9PROT</name>
<dbReference type="PANTHER" id="PTHR43877:SF2">
    <property type="entry name" value="AMINOALKYLPHOSPHONATE N-ACETYLTRANSFERASE-RELATED"/>
    <property type="match status" value="1"/>
</dbReference>
<evidence type="ECO:0000259" key="3">
    <source>
        <dbReference type="PROSITE" id="PS51186"/>
    </source>
</evidence>
<dbReference type="InterPro" id="IPR050832">
    <property type="entry name" value="Bact_Acetyltransf"/>
</dbReference>
<dbReference type="SUPFAM" id="SSF55729">
    <property type="entry name" value="Acyl-CoA N-acyltransferases (Nat)"/>
    <property type="match status" value="1"/>
</dbReference>
<dbReference type="GO" id="GO:0016747">
    <property type="term" value="F:acyltransferase activity, transferring groups other than amino-acyl groups"/>
    <property type="evidence" value="ECO:0007669"/>
    <property type="project" value="InterPro"/>
</dbReference>
<dbReference type="EMBL" id="WTUW01000001">
    <property type="protein sequence ID" value="MZR29120.1"/>
    <property type="molecule type" value="Genomic_DNA"/>
</dbReference>
<evidence type="ECO:0000256" key="2">
    <source>
        <dbReference type="ARBA" id="ARBA00023315"/>
    </source>
</evidence>
<proteinExistence type="predicted"/>
<evidence type="ECO:0000313" key="5">
    <source>
        <dbReference type="Proteomes" id="UP000476030"/>
    </source>
</evidence>
<organism evidence="4 5">
    <name type="scientific">Sneathiella litorea</name>
    <dbReference type="NCBI Taxonomy" id="2606216"/>
    <lineage>
        <taxon>Bacteria</taxon>
        <taxon>Pseudomonadati</taxon>
        <taxon>Pseudomonadota</taxon>
        <taxon>Alphaproteobacteria</taxon>
        <taxon>Sneathiellales</taxon>
        <taxon>Sneathiellaceae</taxon>
        <taxon>Sneathiella</taxon>
    </lineage>
</organism>
<dbReference type="RefSeq" id="WP_161313612.1">
    <property type="nucleotide sequence ID" value="NZ_WTUW01000001.1"/>
</dbReference>
<reference evidence="4 5" key="1">
    <citation type="submission" date="2019-12" db="EMBL/GenBank/DDBJ databases">
        <title>Snethiella sp. nov. sp. isolated from sea sand.</title>
        <authorList>
            <person name="Kim J."/>
            <person name="Jeong S.E."/>
            <person name="Jung H.S."/>
            <person name="Jeon C.O."/>
        </authorList>
    </citation>
    <scope>NUCLEOTIDE SEQUENCE [LARGE SCALE GENOMIC DNA]</scope>
    <source>
        <strain evidence="4 5">DP05</strain>
    </source>
</reference>
<keyword evidence="2" id="KW-0012">Acyltransferase</keyword>
<evidence type="ECO:0000313" key="4">
    <source>
        <dbReference type="EMBL" id="MZR29120.1"/>
    </source>
</evidence>
<accession>A0A6L8W3X3</accession>
<feature type="domain" description="N-acetyltransferase" evidence="3">
    <location>
        <begin position="4"/>
        <end position="156"/>
    </location>
</feature>
<dbReference type="AlphaFoldDB" id="A0A6L8W3X3"/>
<dbReference type="Pfam" id="PF00583">
    <property type="entry name" value="Acetyltransf_1"/>
    <property type="match status" value="1"/>
</dbReference>
<dbReference type="PROSITE" id="PS51186">
    <property type="entry name" value="GNAT"/>
    <property type="match status" value="1"/>
</dbReference>
<keyword evidence="5" id="KW-1185">Reference proteome</keyword>
<sequence>MITIAVRDEDFHDWKGLLSLLHEAFAYMDARIDPPSSLHLLNEETIARKAQEETLLLMRDDNQLIGCCFLKDMGQKMYLGKLAVKPSLQKSGVGQRLLDYAIDYCRELGKDIIELQSRVELTEVHNFFHRRGFRQTGTTAHEGYDRPTSLTMELEL</sequence>
<dbReference type="Gene3D" id="3.40.630.30">
    <property type="match status" value="1"/>
</dbReference>
<dbReference type="InterPro" id="IPR000182">
    <property type="entry name" value="GNAT_dom"/>
</dbReference>
<dbReference type="InterPro" id="IPR016181">
    <property type="entry name" value="Acyl_CoA_acyltransferase"/>
</dbReference>
<dbReference type="Proteomes" id="UP000476030">
    <property type="component" value="Unassembled WGS sequence"/>
</dbReference>
<dbReference type="CDD" id="cd04301">
    <property type="entry name" value="NAT_SF"/>
    <property type="match status" value="1"/>
</dbReference>
<keyword evidence="1 4" id="KW-0808">Transferase</keyword>
<protein>
    <submittedName>
        <fullName evidence="4">GNAT family N-acetyltransferase</fullName>
    </submittedName>
</protein>